<proteinExistence type="predicted"/>
<evidence type="ECO:0000313" key="2">
    <source>
        <dbReference type="Proteomes" id="UP000177097"/>
    </source>
</evidence>
<comment type="caution">
    <text evidence="1">The sequence shown here is derived from an EMBL/GenBank/DDBJ whole genome shotgun (WGS) entry which is preliminary data.</text>
</comment>
<dbReference type="AlphaFoldDB" id="A0A1F7U017"/>
<name>A0A1F7U017_9BACT</name>
<organism evidence="1 2">
    <name type="scientific">Candidatus Uhrbacteria bacterium RIFCSPHIGHO2_02_FULL_53_13</name>
    <dbReference type="NCBI Taxonomy" id="1802389"/>
    <lineage>
        <taxon>Bacteria</taxon>
        <taxon>Candidatus Uhriibacteriota</taxon>
    </lineage>
</organism>
<gene>
    <name evidence="1" type="ORF">A3C17_02400</name>
</gene>
<accession>A0A1F7U017</accession>
<sequence>MALYLQRKQLRRIVRRLYEATHDGWVIGHYHDVYRNRDYPELRIAHAGFEVTIRYVTEDGLQHYVYVQSRTGDQLTDHGRYWILGPFMWEARLWNRYMRLGERMEEVPSGIMREV</sequence>
<dbReference type="STRING" id="1802389.A3C17_02400"/>
<reference evidence="1 2" key="1">
    <citation type="journal article" date="2016" name="Nat. Commun.">
        <title>Thousands of microbial genomes shed light on interconnected biogeochemical processes in an aquifer system.</title>
        <authorList>
            <person name="Anantharaman K."/>
            <person name="Brown C.T."/>
            <person name="Hug L.A."/>
            <person name="Sharon I."/>
            <person name="Castelle C.J."/>
            <person name="Probst A.J."/>
            <person name="Thomas B.C."/>
            <person name="Singh A."/>
            <person name="Wilkins M.J."/>
            <person name="Karaoz U."/>
            <person name="Brodie E.L."/>
            <person name="Williams K.H."/>
            <person name="Hubbard S.S."/>
            <person name="Banfield J.F."/>
        </authorList>
    </citation>
    <scope>NUCLEOTIDE SEQUENCE [LARGE SCALE GENOMIC DNA]</scope>
</reference>
<dbReference type="Proteomes" id="UP000177097">
    <property type="component" value="Unassembled WGS sequence"/>
</dbReference>
<protein>
    <submittedName>
        <fullName evidence="1">Uncharacterized protein</fullName>
    </submittedName>
</protein>
<evidence type="ECO:0000313" key="1">
    <source>
        <dbReference type="EMBL" id="OGL71633.1"/>
    </source>
</evidence>
<dbReference type="EMBL" id="MGDX01000009">
    <property type="protein sequence ID" value="OGL71633.1"/>
    <property type="molecule type" value="Genomic_DNA"/>
</dbReference>